<dbReference type="GO" id="GO:0010181">
    <property type="term" value="F:FMN binding"/>
    <property type="evidence" value="ECO:0007669"/>
    <property type="project" value="InterPro"/>
</dbReference>
<dbReference type="Gene3D" id="3.40.50.80">
    <property type="entry name" value="Nucleotide-binding domain of ferredoxin-NADP reductase (FNR) module"/>
    <property type="match status" value="1"/>
</dbReference>
<comment type="catalytic activity">
    <reaction evidence="17">
        <text>2 L-arginine + 3 NADPH + 4 O2 + H(+) = 2 L-citrulline + 2 nitric oxide + 3 NADP(+) + 4 H2O</text>
        <dbReference type="Rhea" id="RHEA:19897"/>
        <dbReference type="ChEBI" id="CHEBI:15377"/>
        <dbReference type="ChEBI" id="CHEBI:15378"/>
        <dbReference type="ChEBI" id="CHEBI:15379"/>
        <dbReference type="ChEBI" id="CHEBI:16480"/>
        <dbReference type="ChEBI" id="CHEBI:32682"/>
        <dbReference type="ChEBI" id="CHEBI:57743"/>
        <dbReference type="ChEBI" id="CHEBI:57783"/>
        <dbReference type="ChEBI" id="CHEBI:58349"/>
        <dbReference type="EC" id="1.14.13.39"/>
    </reaction>
    <physiologicalReaction direction="left-to-right" evidence="17">
        <dbReference type="Rhea" id="RHEA:19898"/>
    </physiologicalReaction>
</comment>
<dbReference type="EC" id="1.14.13.39" evidence="20"/>
<dbReference type="GO" id="GO:0050661">
    <property type="term" value="F:NADP binding"/>
    <property type="evidence" value="ECO:0007669"/>
    <property type="project" value="InterPro"/>
</dbReference>
<dbReference type="PIRSF" id="PIRSF000333">
    <property type="entry name" value="NOS"/>
    <property type="match status" value="1"/>
</dbReference>
<dbReference type="Pfam" id="PF02898">
    <property type="entry name" value="NO_synthase"/>
    <property type="match status" value="2"/>
</dbReference>
<evidence type="ECO:0000256" key="7">
    <source>
        <dbReference type="ARBA" id="ARBA00022630"/>
    </source>
</evidence>
<evidence type="ECO:0000256" key="22">
    <source>
        <dbReference type="SAM" id="MobiDB-lite"/>
    </source>
</evidence>
<feature type="domain" description="Flavodoxin-like" evidence="23">
    <location>
        <begin position="567"/>
        <end position="705"/>
    </location>
</feature>
<evidence type="ECO:0000256" key="20">
    <source>
        <dbReference type="PIRNR" id="PIRNR000333"/>
    </source>
</evidence>
<dbReference type="InterPro" id="IPR039261">
    <property type="entry name" value="FNR_nucleotide-bd"/>
</dbReference>
<dbReference type="Pfam" id="PF00175">
    <property type="entry name" value="NAD_binding_1"/>
    <property type="match status" value="1"/>
</dbReference>
<dbReference type="PRINTS" id="PR00371">
    <property type="entry name" value="FPNCR"/>
</dbReference>
<comment type="subunit">
    <text evidence="19">Homodimer. Interacts with NHERF1. Interacts with GAPDH; induced by oxidatively-modified low-densitity lipoprotein (LDL(ox)). Interacts with S100A8 and S100A9 to form the iNOS-S100A8/9 transnitrosylase complex. Interacts with SPSB1, SPSB2 and SPSB4. Interacts with ELOC and CUL5 in the presence of SPSB1 or SPSB2 or SPSB4. Forms a complex with ASL, ASS1 and HSP90AA1; the complex regulates cell-autonomous L-arginine synthesis and citrulline recycling while channeling extracellular L-arginine to nitric oxide synthesis pathway.</text>
</comment>
<evidence type="ECO:0000256" key="16">
    <source>
        <dbReference type="ARBA" id="ARBA00023004"/>
    </source>
</evidence>
<dbReference type="InterPro" id="IPR050607">
    <property type="entry name" value="NOS"/>
</dbReference>
<dbReference type="PROSITE" id="PS51384">
    <property type="entry name" value="FAD_FR"/>
    <property type="match status" value="1"/>
</dbReference>
<dbReference type="GO" id="GO:0046872">
    <property type="term" value="F:metal ion binding"/>
    <property type="evidence" value="ECO:0007669"/>
    <property type="project" value="UniProtKB-KW"/>
</dbReference>
<dbReference type="Gene3D" id="3.90.1230.10">
    <property type="entry name" value="Nitric Oxide Synthase, Chain A, domain 3"/>
    <property type="match status" value="2"/>
</dbReference>
<dbReference type="FunFam" id="3.40.50.360:FF:000039">
    <property type="entry name" value="Nitric oxide synthase"/>
    <property type="match status" value="1"/>
</dbReference>
<keyword evidence="6 20" id="KW-0349">Heme</keyword>
<evidence type="ECO:0000256" key="19">
    <source>
        <dbReference type="ARBA" id="ARBA00063867"/>
    </source>
</evidence>
<keyword evidence="13 20" id="KW-0521">NADP</keyword>
<comment type="cofactor">
    <cofactor evidence="2 20">
        <name>heme b</name>
        <dbReference type="ChEBI" id="CHEBI:60344"/>
    </cofactor>
</comment>
<comment type="cofactor">
    <cofactor evidence="20">
        <name>FMN</name>
        <dbReference type="ChEBI" id="CHEBI:58210"/>
    </cofactor>
    <text evidence="20">Binds 1 FMN.</text>
</comment>
<dbReference type="SUPFAM" id="SSF63380">
    <property type="entry name" value="Riboflavin synthase domain-like"/>
    <property type="match status" value="1"/>
</dbReference>
<evidence type="ECO:0000256" key="8">
    <source>
        <dbReference type="ARBA" id="ARBA00022643"/>
    </source>
</evidence>
<feature type="domain" description="FAD-binding FR-type" evidence="24">
    <location>
        <begin position="861"/>
        <end position="995"/>
    </location>
</feature>
<dbReference type="GO" id="GO:0005516">
    <property type="term" value="F:calmodulin binding"/>
    <property type="evidence" value="ECO:0007669"/>
    <property type="project" value="UniProtKB-KW"/>
</dbReference>
<dbReference type="SUPFAM" id="SSF52218">
    <property type="entry name" value="Flavoproteins"/>
    <property type="match status" value="1"/>
</dbReference>
<dbReference type="InterPro" id="IPR003097">
    <property type="entry name" value="CysJ-like_FAD-binding"/>
</dbReference>
<keyword evidence="26" id="KW-1185">Reference proteome</keyword>
<evidence type="ECO:0000256" key="2">
    <source>
        <dbReference type="ARBA" id="ARBA00001970"/>
    </source>
</evidence>
<dbReference type="Gene3D" id="3.40.50.360">
    <property type="match status" value="1"/>
</dbReference>
<feature type="region of interest" description="Disordered" evidence="22">
    <location>
        <begin position="29"/>
        <end position="78"/>
    </location>
</feature>
<gene>
    <name evidence="25" type="ORF">QTO34_009343</name>
</gene>
<reference evidence="25" key="1">
    <citation type="submission" date="2023-06" db="EMBL/GenBank/DDBJ databases">
        <title>Reference genome for the Northern bat (Eptesicus nilssonii), a most northern bat species.</title>
        <authorList>
            <person name="Laine V.N."/>
            <person name="Pulliainen A.T."/>
            <person name="Lilley T.M."/>
        </authorList>
    </citation>
    <scope>NUCLEOTIDE SEQUENCE</scope>
    <source>
        <strain evidence="25">BLF_Eptnil</strain>
        <tissue evidence="25">Kidney</tissue>
    </source>
</reference>
<dbReference type="Pfam" id="PF00258">
    <property type="entry name" value="Flavodoxin_1"/>
    <property type="match status" value="1"/>
</dbReference>
<dbReference type="InterPro" id="IPR044940">
    <property type="entry name" value="NOS_dom_2"/>
</dbReference>
<organism evidence="25 26">
    <name type="scientific">Cnephaeus nilssonii</name>
    <name type="common">Northern bat</name>
    <name type="synonym">Eptesicus nilssonii</name>
    <dbReference type="NCBI Taxonomy" id="3371016"/>
    <lineage>
        <taxon>Eukaryota</taxon>
        <taxon>Metazoa</taxon>
        <taxon>Chordata</taxon>
        <taxon>Craniata</taxon>
        <taxon>Vertebrata</taxon>
        <taxon>Euteleostomi</taxon>
        <taxon>Mammalia</taxon>
        <taxon>Eutheria</taxon>
        <taxon>Laurasiatheria</taxon>
        <taxon>Chiroptera</taxon>
        <taxon>Yangochiroptera</taxon>
        <taxon>Vespertilionidae</taxon>
        <taxon>Cnephaeus</taxon>
    </lineage>
</organism>
<dbReference type="Gene3D" id="3.90.440.10">
    <property type="entry name" value="Nitric Oxide Synthase,Heme Domain,Chain A domain 2"/>
    <property type="match status" value="1"/>
</dbReference>
<keyword evidence="16 20" id="KW-0408">Iron</keyword>
<keyword evidence="14 20" id="KW-0112">Calmodulin-binding</keyword>
<dbReference type="Gene3D" id="1.20.990.10">
    <property type="entry name" value="NADPH-cytochrome p450 Reductase, Chain A, domain 3"/>
    <property type="match status" value="1"/>
</dbReference>
<dbReference type="GO" id="GO:0006809">
    <property type="term" value="P:nitric oxide biosynthetic process"/>
    <property type="evidence" value="ECO:0007669"/>
    <property type="project" value="InterPro"/>
</dbReference>
<dbReference type="InterPro" id="IPR001709">
    <property type="entry name" value="Flavoprot_Pyr_Nucl_cyt_Rdtase"/>
</dbReference>
<comment type="function">
    <text evidence="18">Produces nitric oxide (NO) which is a messenger molecule with diverse functions throughout the body. In macrophages, NO mediates tumoricidal and bactericidal actions. Also has nitrosylase activity and mediates cysteine S-nitrosylation of cytoplasmic target proteins such PTGS2/COX2. As component of the iNOS-S100A8/9 transnitrosylase complex involved in the selective inflammatory stimulus-dependent S-nitrosylation of GAPDH implicated in regulation of the GAIT complex activity and probably multiple targets including ANXA5, EZR, MSN and VIM. Involved in inflammation, enhances the synthesis of pro-inflammatory mediators such as IL6 and IL8.</text>
</comment>
<comment type="similarity">
    <text evidence="4 20">Belongs to the NOS family.</text>
</comment>
<evidence type="ECO:0000256" key="17">
    <source>
        <dbReference type="ARBA" id="ARBA00047419"/>
    </source>
</evidence>
<dbReference type="CDD" id="cd00795">
    <property type="entry name" value="NOS_oxygenase_euk"/>
    <property type="match status" value="1"/>
</dbReference>
<evidence type="ECO:0000313" key="25">
    <source>
        <dbReference type="EMBL" id="KAK1331389.1"/>
    </source>
</evidence>
<dbReference type="Pfam" id="PF00667">
    <property type="entry name" value="FAD_binding_1"/>
    <property type="match status" value="1"/>
</dbReference>
<dbReference type="GO" id="GO:0005829">
    <property type="term" value="C:cytosol"/>
    <property type="evidence" value="ECO:0007669"/>
    <property type="project" value="UniProtKB-SubCell"/>
</dbReference>
<evidence type="ECO:0000256" key="6">
    <source>
        <dbReference type="ARBA" id="ARBA00022617"/>
    </source>
</evidence>
<feature type="region of interest" description="Disordered" evidence="22">
    <location>
        <begin position="767"/>
        <end position="821"/>
    </location>
</feature>
<dbReference type="InterPro" id="IPR004030">
    <property type="entry name" value="NOS_N"/>
</dbReference>
<proteinExistence type="inferred from homology"/>
<keyword evidence="8 20" id="KW-0288">FMN</keyword>
<evidence type="ECO:0000313" key="26">
    <source>
        <dbReference type="Proteomes" id="UP001177744"/>
    </source>
</evidence>
<dbReference type="Gene3D" id="2.40.30.10">
    <property type="entry name" value="Translation factors"/>
    <property type="match status" value="1"/>
</dbReference>
<keyword evidence="11" id="KW-0862">Zinc</keyword>
<name>A0AA40HHK8_CNENI</name>
<dbReference type="FunFam" id="3.90.1230.10:FF:000001">
    <property type="entry name" value="Nitric oxide synthase, brain"/>
    <property type="match status" value="1"/>
</dbReference>
<dbReference type="InterPro" id="IPR044944">
    <property type="entry name" value="NOS_dom_3"/>
</dbReference>
<dbReference type="InterPro" id="IPR017927">
    <property type="entry name" value="FAD-bd_FR_type"/>
</dbReference>
<evidence type="ECO:0000256" key="3">
    <source>
        <dbReference type="ARBA" id="ARBA00004514"/>
    </source>
</evidence>
<comment type="cofactor">
    <cofactor evidence="20">
        <name>FAD</name>
        <dbReference type="ChEBI" id="CHEBI:57692"/>
    </cofactor>
    <text evidence="20">Binds 1 FAD.</text>
</comment>
<keyword evidence="9 20" id="KW-0479">Metal-binding</keyword>
<dbReference type="GO" id="GO:0020037">
    <property type="term" value="F:heme binding"/>
    <property type="evidence" value="ECO:0007669"/>
    <property type="project" value="InterPro"/>
</dbReference>
<keyword evidence="15 20" id="KW-0560">Oxidoreductase</keyword>
<sequence length="1182" mass="132918">MREGLGAACEARARPRLCGLLRKILRPQPACGSRRASPVTQDDPKSHSLSKHRNEAPQPFTGTAKKSPESLVKLDAPPSACPRHVRVKNWGSGMTLQDTLHHKAKADLACKSKCCLGSIMYSKSLTRGPRDKPTSPDELLPQAIEFVNQYYSSFKEAKIEEHLARVEAVTKEIETTGTYQLTGDELIYATKQAWRNAPRCIGRIQWSNLQVFDARSCSTAREMFEHICRHLRYATNNGNIRSAITVFPQRSDGKHDFRVWNSQLIRYAGYQMPDGTIRGDPACVEFTQVPDPALEGDSGAQRGQGAWVCRLTGLSRLQLCIDLGWKPKYGRFDVVPLVLQAGGRDPELFEIPPDLVLEVPMEHPKYEWFRELGLKWYALPAVSNMLLEVGGLEFPGCPFNGWYMGTEIGVRDFCDVQRYNILEVRRTVRLGQREEVGRRMGLETHKLASLWKDQAVVEINVAVLHSFQKQNVTIMDHHSATESFMKYMQNEYRSRGAAPPTGFGWCPRFLEASPPCSTRRCGGLENPCLAGRESEATRREIRFQVLVKAVLFASMLMRKTMASRVRATILFATETGKSETLAQDLGALFSCAFNPKVLCMDEYRLSSLEEEQLLLVVTSTFGNGDSPGNGEKLKKSLFMLKELTNKFRYAVFGLGSSMYPQFCAFAHDVDQKLSHLGASQLTPTGEGDELSGQEEAFRSWAVQTFKAACEAFDVRGKHCIQIPKLYTTNVTWARTTTGSCRTLSLWTSTKRYARQECVHHEAQIAAESTEPTIQPRHAPGGTLLRGQSRPQLPAWRAPGGFPKQPASPGSRHFGASGGRPAPHQPVCLETLSETGSYWVRDKRLPPCSLSQALTYFLDITTPPTQLLLRKLAQLATEEPERQRLETLCQPSEYNKWKFTNSPTFLEVLEEFPSLRVSASFLLSQLPVLKPRYYSISSSRDRTPTEVHLTVAVLTYRTRDGQGPLHHGVCSTWLSSLKPQDPVPCFVRSASGFQLPEDTSHPCILIGPGTGIAPFRSFWQQRLHDTEHKGLQRGHMTLVFGCRRPDEDHLYREEMLEMARKGVLHEVHTAYSRLPGQPKVYVQDILQQQLADQVLHVLHQEQGHLYVCGDVRMARDVAHTLKQLVAARLNLSEEQVEDYFFQLKSQKRYHEDIFSAVFPYKVTKDGAAGQPSDPRAPAALRRS</sequence>
<evidence type="ECO:0000256" key="11">
    <source>
        <dbReference type="ARBA" id="ARBA00022833"/>
    </source>
</evidence>
<evidence type="ECO:0000256" key="15">
    <source>
        <dbReference type="ARBA" id="ARBA00023002"/>
    </source>
</evidence>
<dbReference type="FunFam" id="3.40.50.80:FF:000003">
    <property type="entry name" value="Nitric oxide synthase"/>
    <property type="match status" value="1"/>
</dbReference>
<evidence type="ECO:0000256" key="13">
    <source>
        <dbReference type="ARBA" id="ARBA00022857"/>
    </source>
</evidence>
<dbReference type="GO" id="GO:0050660">
    <property type="term" value="F:flavin adenine dinucleotide binding"/>
    <property type="evidence" value="ECO:0007669"/>
    <property type="project" value="InterPro"/>
</dbReference>
<evidence type="ECO:0000256" key="5">
    <source>
        <dbReference type="ARBA" id="ARBA00022490"/>
    </source>
</evidence>
<dbReference type="PRINTS" id="PR00369">
    <property type="entry name" value="FLAVODOXIN"/>
</dbReference>
<evidence type="ECO:0000259" key="23">
    <source>
        <dbReference type="PROSITE" id="PS50902"/>
    </source>
</evidence>
<dbReference type="PROSITE" id="PS60001">
    <property type="entry name" value="NOS"/>
    <property type="match status" value="1"/>
</dbReference>
<evidence type="ECO:0000256" key="1">
    <source>
        <dbReference type="ARBA" id="ARBA00001950"/>
    </source>
</evidence>
<evidence type="ECO:0000256" key="10">
    <source>
        <dbReference type="ARBA" id="ARBA00022827"/>
    </source>
</evidence>
<protein>
    <recommendedName>
        <fullName evidence="20">Nitric oxide synthase</fullName>
        <ecNumber evidence="20">1.14.13.39</ecNumber>
    </recommendedName>
</protein>
<dbReference type="FunFam" id="1.20.990.10:FF:000006">
    <property type="entry name" value="Nitric oxide synthase"/>
    <property type="match status" value="1"/>
</dbReference>
<dbReference type="GO" id="GO:0004517">
    <property type="term" value="F:nitric-oxide synthase activity"/>
    <property type="evidence" value="ECO:0007669"/>
    <property type="project" value="UniProtKB-EC"/>
</dbReference>
<dbReference type="InterPro" id="IPR001094">
    <property type="entry name" value="Flavdoxin-like"/>
</dbReference>
<dbReference type="InterPro" id="IPR036119">
    <property type="entry name" value="NOS_N_sf"/>
</dbReference>
<dbReference type="InterPro" id="IPR012144">
    <property type="entry name" value="NOS_euk"/>
</dbReference>
<evidence type="ECO:0000259" key="24">
    <source>
        <dbReference type="PROSITE" id="PS51384"/>
    </source>
</evidence>
<dbReference type="Proteomes" id="UP001177744">
    <property type="component" value="Unassembled WGS sequence"/>
</dbReference>
<evidence type="ECO:0000256" key="21">
    <source>
        <dbReference type="PIRSR" id="PIRSR000333-1"/>
    </source>
</evidence>
<dbReference type="AlphaFoldDB" id="A0AA40HHK8"/>
<comment type="cofactor">
    <cofactor evidence="1">
        <name>(6R)-L-erythro-5,6,7,8-tetrahydrobiopterin</name>
        <dbReference type="ChEBI" id="CHEBI:59560"/>
    </cofactor>
</comment>
<dbReference type="PANTHER" id="PTHR43410:SF4">
    <property type="entry name" value="NITRIC OXIDE SYNTHASE"/>
    <property type="match status" value="1"/>
</dbReference>
<keyword evidence="12" id="KW-0832">Ubl conjugation</keyword>
<dbReference type="SUPFAM" id="SSF52343">
    <property type="entry name" value="Ferredoxin reductase-like, C-terminal NADP-linked domain"/>
    <property type="match status" value="1"/>
</dbReference>
<dbReference type="PROSITE" id="PS50902">
    <property type="entry name" value="FLAVODOXIN_LIKE"/>
    <property type="match status" value="1"/>
</dbReference>
<keyword evidence="10 20" id="KW-0274">FAD</keyword>
<dbReference type="EMBL" id="JAULJE010000020">
    <property type="protein sequence ID" value="KAK1331389.1"/>
    <property type="molecule type" value="Genomic_DNA"/>
</dbReference>
<dbReference type="Gene3D" id="3.90.340.10">
    <property type="entry name" value="Nitric Oxide Synthase, Chain A, domain 1"/>
    <property type="match status" value="1"/>
</dbReference>
<dbReference type="PANTHER" id="PTHR43410">
    <property type="entry name" value="NITRIC OXIDE SYNTHASE OXYGENASE"/>
    <property type="match status" value="1"/>
</dbReference>
<keyword evidence="7" id="KW-0285">Flavoprotein</keyword>
<dbReference type="InterPro" id="IPR044943">
    <property type="entry name" value="NOS_dom_1"/>
</dbReference>
<dbReference type="InterPro" id="IPR001433">
    <property type="entry name" value="OxRdtase_FAD/NAD-bd"/>
</dbReference>
<feature type="binding site" description="axial binding residue" evidence="21">
    <location>
        <position position="200"/>
    </location>
    <ligand>
        <name>heme b</name>
        <dbReference type="ChEBI" id="CHEBI:60344"/>
    </ligand>
    <ligandPart>
        <name>Fe</name>
        <dbReference type="ChEBI" id="CHEBI:18248"/>
    </ligandPart>
</feature>
<evidence type="ECO:0000256" key="12">
    <source>
        <dbReference type="ARBA" id="ARBA00022843"/>
    </source>
</evidence>
<evidence type="ECO:0000256" key="4">
    <source>
        <dbReference type="ARBA" id="ARBA00006267"/>
    </source>
</evidence>
<accession>A0AA40HHK8</accession>
<keyword evidence="5" id="KW-0963">Cytoplasm</keyword>
<comment type="subcellular location">
    <subcellularLocation>
        <location evidence="3">Cytoplasm</location>
        <location evidence="3">Cytosol</location>
    </subcellularLocation>
</comment>
<dbReference type="InterPro" id="IPR029039">
    <property type="entry name" value="Flavoprotein-like_sf"/>
</dbReference>
<dbReference type="SUPFAM" id="SSF56512">
    <property type="entry name" value="Nitric oxide (NO) synthase oxygenase domain"/>
    <property type="match status" value="1"/>
</dbReference>
<dbReference type="InterPro" id="IPR023173">
    <property type="entry name" value="NADPH_Cyt_P450_Rdtase_alpha"/>
</dbReference>
<dbReference type="InterPro" id="IPR017938">
    <property type="entry name" value="Riboflavin_synthase-like_b-brl"/>
</dbReference>
<dbReference type="GO" id="GO:0042742">
    <property type="term" value="P:defense response to bacterium"/>
    <property type="evidence" value="ECO:0007669"/>
    <property type="project" value="UniProtKB-ARBA"/>
</dbReference>
<evidence type="ECO:0000256" key="9">
    <source>
        <dbReference type="ARBA" id="ARBA00022723"/>
    </source>
</evidence>
<comment type="caution">
    <text evidence="25">The sequence shown here is derived from an EMBL/GenBank/DDBJ whole genome shotgun (WGS) entry which is preliminary data.</text>
</comment>
<dbReference type="InterPro" id="IPR008254">
    <property type="entry name" value="Flavodoxin/NO_synth"/>
</dbReference>
<evidence type="ECO:0000256" key="18">
    <source>
        <dbReference type="ARBA" id="ARBA00054107"/>
    </source>
</evidence>
<evidence type="ECO:0000256" key="14">
    <source>
        <dbReference type="ARBA" id="ARBA00022860"/>
    </source>
</evidence>